<evidence type="ECO:0000313" key="6">
    <source>
        <dbReference type="Proteomes" id="UP000320176"/>
    </source>
</evidence>
<dbReference type="InterPro" id="IPR004843">
    <property type="entry name" value="Calcineurin-like_PHP"/>
</dbReference>
<dbReference type="SUPFAM" id="SSF56300">
    <property type="entry name" value="Metallo-dependent phosphatases"/>
    <property type="match status" value="1"/>
</dbReference>
<dbReference type="GO" id="GO:0016787">
    <property type="term" value="F:hydrolase activity"/>
    <property type="evidence" value="ECO:0007669"/>
    <property type="project" value="InterPro"/>
</dbReference>
<dbReference type="SMART" id="SM00560">
    <property type="entry name" value="LamGL"/>
    <property type="match status" value="1"/>
</dbReference>
<keyword evidence="2" id="KW-1015">Disulfide bond</keyword>
<keyword evidence="6" id="KW-1185">Reference proteome</keyword>
<dbReference type="PANTHER" id="PTHR43143:SF1">
    <property type="entry name" value="SERINE_THREONINE-PROTEIN PHOSPHATASE CPPED1"/>
    <property type="match status" value="1"/>
</dbReference>
<dbReference type="EMBL" id="SJPN01000001">
    <property type="protein sequence ID" value="TWU08578.1"/>
    <property type="molecule type" value="Genomic_DNA"/>
</dbReference>
<accession>A0A5C6B9E7</accession>
<dbReference type="InterPro" id="IPR006558">
    <property type="entry name" value="LamG-like"/>
</dbReference>
<gene>
    <name evidence="5" type="ORF">Pla52n_11610</name>
</gene>
<dbReference type="OrthoDB" id="235808at2"/>
<organism evidence="5 6">
    <name type="scientific">Stieleria varia</name>
    <dbReference type="NCBI Taxonomy" id="2528005"/>
    <lineage>
        <taxon>Bacteria</taxon>
        <taxon>Pseudomonadati</taxon>
        <taxon>Planctomycetota</taxon>
        <taxon>Planctomycetia</taxon>
        <taxon>Pirellulales</taxon>
        <taxon>Pirellulaceae</taxon>
        <taxon>Stieleria</taxon>
    </lineage>
</organism>
<dbReference type="InterPro" id="IPR051918">
    <property type="entry name" value="STPP_CPPED1"/>
</dbReference>
<dbReference type="SUPFAM" id="SSF49899">
    <property type="entry name" value="Concanavalin A-like lectins/glucanases"/>
    <property type="match status" value="1"/>
</dbReference>
<dbReference type="AlphaFoldDB" id="A0A5C6B9E7"/>
<protein>
    <submittedName>
        <fullName evidence="5">Cyclic 3',5'-adenosine monophosphate phosphodiesterase</fullName>
    </submittedName>
</protein>
<dbReference type="RefSeq" id="WP_146518600.1">
    <property type="nucleotide sequence ID" value="NZ_CP151726.1"/>
</dbReference>
<dbReference type="Pfam" id="PF00149">
    <property type="entry name" value="Metallophos"/>
    <property type="match status" value="1"/>
</dbReference>
<dbReference type="Gene3D" id="2.60.120.200">
    <property type="match status" value="1"/>
</dbReference>
<reference evidence="5 6" key="1">
    <citation type="submission" date="2019-02" db="EMBL/GenBank/DDBJ databases">
        <title>Deep-cultivation of Planctomycetes and their phenomic and genomic characterization uncovers novel biology.</title>
        <authorList>
            <person name="Wiegand S."/>
            <person name="Jogler M."/>
            <person name="Boedeker C."/>
            <person name="Pinto D."/>
            <person name="Vollmers J."/>
            <person name="Rivas-Marin E."/>
            <person name="Kohn T."/>
            <person name="Peeters S.H."/>
            <person name="Heuer A."/>
            <person name="Rast P."/>
            <person name="Oberbeckmann S."/>
            <person name="Bunk B."/>
            <person name="Jeske O."/>
            <person name="Meyerdierks A."/>
            <person name="Storesund J.E."/>
            <person name="Kallscheuer N."/>
            <person name="Luecker S."/>
            <person name="Lage O.M."/>
            <person name="Pohl T."/>
            <person name="Merkel B.J."/>
            <person name="Hornburger P."/>
            <person name="Mueller R.-W."/>
            <person name="Bruemmer F."/>
            <person name="Labrenz M."/>
            <person name="Spormann A.M."/>
            <person name="Op Den Camp H."/>
            <person name="Overmann J."/>
            <person name="Amann R."/>
            <person name="Jetten M.S.M."/>
            <person name="Mascher T."/>
            <person name="Medema M.H."/>
            <person name="Devos D.P."/>
            <person name="Kaster A.-K."/>
            <person name="Ovreas L."/>
            <person name="Rohde M."/>
            <person name="Galperin M.Y."/>
            <person name="Jogler C."/>
        </authorList>
    </citation>
    <scope>NUCLEOTIDE SEQUENCE [LARGE SCALE GENOMIC DNA]</scope>
    <source>
        <strain evidence="5 6">Pla52n</strain>
    </source>
</reference>
<evidence type="ECO:0000313" key="5">
    <source>
        <dbReference type="EMBL" id="TWU08578.1"/>
    </source>
</evidence>
<evidence type="ECO:0000256" key="1">
    <source>
        <dbReference type="ARBA" id="ARBA00022729"/>
    </source>
</evidence>
<dbReference type="Gene3D" id="3.60.21.10">
    <property type="match status" value="1"/>
</dbReference>
<feature type="region of interest" description="Disordered" evidence="3">
    <location>
        <begin position="42"/>
        <end position="62"/>
    </location>
</feature>
<comment type="caution">
    <text evidence="5">The sequence shown here is derived from an EMBL/GenBank/DDBJ whole genome shotgun (WGS) entry which is preliminary data.</text>
</comment>
<proteinExistence type="predicted"/>
<dbReference type="InterPro" id="IPR013320">
    <property type="entry name" value="ConA-like_dom_sf"/>
</dbReference>
<dbReference type="Proteomes" id="UP000320176">
    <property type="component" value="Unassembled WGS sequence"/>
</dbReference>
<keyword evidence="1" id="KW-0732">Signal</keyword>
<dbReference type="PANTHER" id="PTHR43143">
    <property type="entry name" value="METALLOPHOSPHOESTERASE, CALCINEURIN SUPERFAMILY"/>
    <property type="match status" value="1"/>
</dbReference>
<feature type="compositionally biased region" description="Basic and acidic residues" evidence="3">
    <location>
        <begin position="44"/>
        <end position="56"/>
    </location>
</feature>
<feature type="domain" description="LamG-like jellyroll fold" evidence="4">
    <location>
        <begin position="502"/>
        <end position="634"/>
    </location>
</feature>
<dbReference type="Pfam" id="PF13385">
    <property type="entry name" value="Laminin_G_3"/>
    <property type="match status" value="1"/>
</dbReference>
<sequence length="682" mass="74549">MSFLSSQRSITLYPLVKATRVVFSLLVIVILTTLSADSCSAHDGVGDHKHDHDEPKGNVMTTREGTKVLPPTVEQDVFHFIVYGDRTGGVPAGLKVLEQAVQDTNLIDPDLVMTVGDLIQGYNETPEWLAQMKEFKQIMNGLKMPWFPVAGNHDVYWRGNGKPPQGQHDANYEEHFGPLWYSFRHKNAGFIVLYSDEGDPVTNMKSFSSGKLQTMSDEQLAFLDKALAELKHTEHVFVFLHHPRWIGGGYSGGNWDAVHDRLVGAGNVTAVFAGHIHQMRYDGQKDGIEYFALATTGGHLQADIPDAGLLHHFNIVTVRKDRVSVSAIPVGAVIDPKEFTPELLSDIKLARSVIPQQTSPPVQLEIDGSAAATVTMQIENPSERDVVASAILDMASLRSGWQSTLDPKEMTIPAGESIEMSFRLQRGPGNTAGVAMPQVLTQVHYLGETARVRLPEALVPIDLLLSEVPTDYFRNPTPRCLVVSSPASAVRVTADTIKIPDGPMTVEAWVKPDQLSGYRGIIAKTENAEYALFSDEGAPLFDVHLGGRYVSAGSKTLMSTDQWTHLAGVFDGENVSLFVNGHKVASQAGTGKRRTNDLPLIIGADPDGAGQPTREFSGRIDEVRLSKTARYTADFEPETRFEPDSDTVLLLHFDGTVGPFLLDHSTSQAQAIVGTETVLESR</sequence>
<evidence type="ECO:0000256" key="3">
    <source>
        <dbReference type="SAM" id="MobiDB-lite"/>
    </source>
</evidence>
<evidence type="ECO:0000259" key="4">
    <source>
        <dbReference type="SMART" id="SM00560"/>
    </source>
</evidence>
<name>A0A5C6B9E7_9BACT</name>
<evidence type="ECO:0000256" key="2">
    <source>
        <dbReference type="ARBA" id="ARBA00023157"/>
    </source>
</evidence>
<dbReference type="InterPro" id="IPR029052">
    <property type="entry name" value="Metallo-depent_PP-like"/>
</dbReference>